<gene>
    <name evidence="1" type="ORF">SAMN05216439_1886</name>
</gene>
<dbReference type="Proteomes" id="UP000199506">
    <property type="component" value="Unassembled WGS sequence"/>
</dbReference>
<evidence type="ECO:0000313" key="2">
    <source>
        <dbReference type="Proteomes" id="UP000199506"/>
    </source>
</evidence>
<accession>A0A1H7M7J6</accession>
<dbReference type="STRING" id="190974.SAMN05216439_1886"/>
<dbReference type="RefSeq" id="WP_069574752.1">
    <property type="nucleotide sequence ID" value="NZ_FOAK01000009.1"/>
</dbReference>
<dbReference type="OrthoDB" id="74629at2157"/>
<reference evidence="1 2" key="1">
    <citation type="submission" date="2016-10" db="EMBL/GenBank/DDBJ databases">
        <authorList>
            <person name="de Groot N.N."/>
        </authorList>
    </citation>
    <scope>NUCLEOTIDE SEQUENCE [LARGE SCALE GENOMIC DNA]</scope>
    <source>
        <strain evidence="1 2">DSM 11978</strain>
    </source>
</reference>
<name>A0A1H7M7J6_9EURY</name>
<dbReference type="Gene3D" id="3.40.50.150">
    <property type="entry name" value="Vaccinia Virus protein VP39"/>
    <property type="match status" value="1"/>
</dbReference>
<dbReference type="EMBL" id="FOAK01000009">
    <property type="protein sequence ID" value="SEL07163.1"/>
    <property type="molecule type" value="Genomic_DNA"/>
</dbReference>
<proteinExistence type="predicted"/>
<dbReference type="InterPro" id="IPR029063">
    <property type="entry name" value="SAM-dependent_MTases_sf"/>
</dbReference>
<protein>
    <recommendedName>
        <fullName evidence="3">Methyltransferase domain-containing protein</fullName>
    </recommendedName>
</protein>
<organism evidence="1 2">
    <name type="scientific">Methanobrevibacter gottschalkii</name>
    <dbReference type="NCBI Taxonomy" id="190974"/>
    <lineage>
        <taxon>Archaea</taxon>
        <taxon>Methanobacteriati</taxon>
        <taxon>Methanobacteriota</taxon>
        <taxon>Methanomada group</taxon>
        <taxon>Methanobacteria</taxon>
        <taxon>Methanobacteriales</taxon>
        <taxon>Methanobacteriaceae</taxon>
        <taxon>Methanobrevibacter</taxon>
    </lineage>
</organism>
<evidence type="ECO:0000313" key="1">
    <source>
        <dbReference type="EMBL" id="SEL07163.1"/>
    </source>
</evidence>
<evidence type="ECO:0008006" key="3">
    <source>
        <dbReference type="Google" id="ProtNLM"/>
    </source>
</evidence>
<sequence>MIKLSYDIKNYRKQILDLTQNGDTIIELGCHVGNTTKILLDNFRDSKIMALDNSPEATIKMNEILCDNLEFINADVRLHETLLEVFKRIQKCDILSIDLGGGYHPDTVFKVFYIWSSTFKPKHTLIRNRGILEFFNSAGSSDEDYESCEGFLDSYHDSGIPPQIKEFELWTPNLGKY</sequence>
<dbReference type="AlphaFoldDB" id="A0A1H7M7J6"/>
<dbReference type="SUPFAM" id="SSF53335">
    <property type="entry name" value="S-adenosyl-L-methionine-dependent methyltransferases"/>
    <property type="match status" value="1"/>
</dbReference>